<feature type="signal peptide" evidence="1">
    <location>
        <begin position="1"/>
        <end position="23"/>
    </location>
</feature>
<accession>A0A098LCR6</accession>
<sequence length="244" mass="27480">MKFIKVVFYILMLVSISLSETKAQVLEPPYKREFLIGLNFNTNAGFIGGLNGKFSRLKKNNIYETFGVEIVNVKHPKEAKYASSNGSPYVQQKKNYLFPVRLQYGRTIILFHKAPEEGVQVDAVFSGGLTLGILKPYTIEYDYDSYTAIEPYDPEKHTNTNKILGTGGIFSGFDQMKIVPGLNVKAGISFEFGSFTSNVSGLEIGTLIEAYPQKMIILDDINHSYQNKSVFTSLYVTIFYGRRK</sequence>
<dbReference type="EMBL" id="BBLT01000002">
    <property type="protein sequence ID" value="GAL84008.1"/>
    <property type="molecule type" value="Genomic_DNA"/>
</dbReference>
<organism evidence="2 3">
    <name type="scientific">Sporocytophaga myxococcoides</name>
    <dbReference type="NCBI Taxonomy" id="153721"/>
    <lineage>
        <taxon>Bacteria</taxon>
        <taxon>Pseudomonadati</taxon>
        <taxon>Bacteroidota</taxon>
        <taxon>Cytophagia</taxon>
        <taxon>Cytophagales</taxon>
        <taxon>Cytophagaceae</taxon>
        <taxon>Sporocytophaga</taxon>
    </lineage>
</organism>
<dbReference type="STRING" id="153721.MYP_1236"/>
<comment type="caution">
    <text evidence="2">The sequence shown here is derived from an EMBL/GenBank/DDBJ whole genome shotgun (WGS) entry which is preliminary data.</text>
</comment>
<name>A0A098LCR6_9BACT</name>
<keyword evidence="3" id="KW-1185">Reference proteome</keyword>
<evidence type="ECO:0000313" key="2">
    <source>
        <dbReference type="EMBL" id="GAL84008.1"/>
    </source>
</evidence>
<dbReference type="Proteomes" id="UP000030185">
    <property type="component" value="Unassembled WGS sequence"/>
</dbReference>
<dbReference type="eggNOG" id="ENOG502ZAYW">
    <property type="taxonomic scope" value="Bacteria"/>
</dbReference>
<dbReference type="AlphaFoldDB" id="A0A098LCR6"/>
<protein>
    <recommendedName>
        <fullName evidence="4">Outer membrane protein beta-barrel domain-containing protein</fullName>
    </recommendedName>
</protein>
<reference evidence="2 3" key="1">
    <citation type="submission" date="2014-09" db="EMBL/GenBank/DDBJ databases">
        <title>Sporocytophaga myxococcoides PG-01 genome sequencing.</title>
        <authorList>
            <person name="Liu L."/>
            <person name="Gao P.J."/>
            <person name="Chen G.J."/>
            <person name="Wang L.S."/>
        </authorList>
    </citation>
    <scope>NUCLEOTIDE SEQUENCE [LARGE SCALE GENOMIC DNA]</scope>
    <source>
        <strain evidence="2 3">PG-01</strain>
    </source>
</reference>
<gene>
    <name evidence="2" type="ORF">MYP_1236</name>
</gene>
<dbReference type="RefSeq" id="WP_052429977.1">
    <property type="nucleotide sequence ID" value="NZ_BBLT01000002.1"/>
</dbReference>
<keyword evidence="1" id="KW-0732">Signal</keyword>
<evidence type="ECO:0008006" key="4">
    <source>
        <dbReference type="Google" id="ProtNLM"/>
    </source>
</evidence>
<evidence type="ECO:0000256" key="1">
    <source>
        <dbReference type="SAM" id="SignalP"/>
    </source>
</evidence>
<evidence type="ECO:0000313" key="3">
    <source>
        <dbReference type="Proteomes" id="UP000030185"/>
    </source>
</evidence>
<dbReference type="OrthoDB" id="1523667at2"/>
<proteinExistence type="predicted"/>
<feature type="chain" id="PRO_5001944565" description="Outer membrane protein beta-barrel domain-containing protein" evidence="1">
    <location>
        <begin position="24"/>
        <end position="244"/>
    </location>
</feature>